<sequence length="130" mass="14891">MKKTLLDTAHLNKGSHYFDENLEISYVLLTQSFLGLILKSKFFEIEEFGKEINEISFKTSDGTDAILNKMFNSKDLIALTDKKSNCLFLKKKTQKPYNKHCFSQSIKDVIFDEKSELLIALILTDDSVSV</sequence>
<dbReference type="EMBL" id="JWZT01000607">
    <property type="protein sequence ID" value="KII73904.1"/>
    <property type="molecule type" value="Genomic_DNA"/>
</dbReference>
<evidence type="ECO:0000313" key="2">
    <source>
        <dbReference type="Proteomes" id="UP000031668"/>
    </source>
</evidence>
<name>A0A0C2J7W4_THEKT</name>
<dbReference type="Proteomes" id="UP000031668">
    <property type="component" value="Unassembled WGS sequence"/>
</dbReference>
<reference evidence="1 2" key="1">
    <citation type="journal article" date="2014" name="Genome Biol. Evol.">
        <title>The genome of the myxosporean Thelohanellus kitauei shows adaptations to nutrient acquisition within its fish host.</title>
        <authorList>
            <person name="Yang Y."/>
            <person name="Xiong J."/>
            <person name="Zhou Z."/>
            <person name="Huo F."/>
            <person name="Miao W."/>
            <person name="Ran C."/>
            <person name="Liu Y."/>
            <person name="Zhang J."/>
            <person name="Feng J."/>
            <person name="Wang M."/>
            <person name="Wang M."/>
            <person name="Wang L."/>
            <person name="Yao B."/>
        </authorList>
    </citation>
    <scope>NUCLEOTIDE SEQUENCE [LARGE SCALE GENOMIC DNA]</scope>
    <source>
        <strain evidence="1">Wuqing</strain>
    </source>
</reference>
<organism evidence="1 2">
    <name type="scientific">Thelohanellus kitauei</name>
    <name type="common">Myxosporean</name>
    <dbReference type="NCBI Taxonomy" id="669202"/>
    <lineage>
        <taxon>Eukaryota</taxon>
        <taxon>Metazoa</taxon>
        <taxon>Cnidaria</taxon>
        <taxon>Myxozoa</taxon>
        <taxon>Myxosporea</taxon>
        <taxon>Bivalvulida</taxon>
        <taxon>Platysporina</taxon>
        <taxon>Myxobolidae</taxon>
        <taxon>Thelohanellus</taxon>
    </lineage>
</organism>
<evidence type="ECO:0000313" key="1">
    <source>
        <dbReference type="EMBL" id="KII73904.1"/>
    </source>
</evidence>
<proteinExistence type="predicted"/>
<gene>
    <name evidence="1" type="ORF">RF11_15605</name>
</gene>
<comment type="caution">
    <text evidence="1">The sequence shown here is derived from an EMBL/GenBank/DDBJ whole genome shotgun (WGS) entry which is preliminary data.</text>
</comment>
<dbReference type="AlphaFoldDB" id="A0A0C2J7W4"/>
<keyword evidence="2" id="KW-1185">Reference proteome</keyword>
<accession>A0A0C2J7W4</accession>
<protein>
    <submittedName>
        <fullName evidence="1">Uncharacterized protein</fullName>
    </submittedName>
</protein>